<protein>
    <submittedName>
        <fullName evidence="10">Xanthine permease</fullName>
    </submittedName>
</protein>
<feature type="transmembrane region" description="Helical" evidence="9">
    <location>
        <begin position="316"/>
        <end position="338"/>
    </location>
</feature>
<dbReference type="PATRIC" id="fig|1056511.3.peg.3036"/>
<dbReference type="Pfam" id="PF00860">
    <property type="entry name" value="Xan_ur_permease"/>
    <property type="match status" value="1"/>
</dbReference>
<comment type="subcellular location">
    <subcellularLocation>
        <location evidence="1">Cell membrane</location>
        <topology evidence="1">Multi-pass membrane protein</topology>
    </subcellularLocation>
</comment>
<feature type="transmembrane region" description="Helical" evidence="9">
    <location>
        <begin position="162"/>
        <end position="182"/>
    </location>
</feature>
<evidence type="ECO:0000256" key="7">
    <source>
        <dbReference type="ARBA" id="ARBA00023136"/>
    </source>
</evidence>
<keyword evidence="7 9" id="KW-0472">Membrane</keyword>
<feature type="transmembrane region" description="Helical" evidence="9">
    <location>
        <begin position="403"/>
        <end position="423"/>
    </location>
</feature>
<evidence type="ECO:0000256" key="1">
    <source>
        <dbReference type="ARBA" id="ARBA00004651"/>
    </source>
</evidence>
<sequence length="473" mass="48981">MKLFYKVEDKPPVGASILLALQHMLAAMGAIIAVPLVVGSAIGLPTDQMVILVNAALMVSGVVTIIQCKGVGPVGIRLPVVMGTSFTFVAISISIGLDAGVSGIFGASLVGSMVMIIGSRFMPQIRKLFPPVVSGTVVVLIGLTILPVSVDWFAGGFVGQDGYGELSNLMLGTLVLVVVIVLSQVGKGIISAAAIVIGMIVGYIVAMFMGIVDFSPVHNAAYFALPEIMPFGLSFTVSGIIGMSIAYLVTIMESTGDFLALSDATHTKLTGKKLSKGILCDGIGSALASIFGATPFSSFSQNVGIVSITGVASRHVVAVTGVIMLLAGMFPKLGGIVVTIPSPVLGGAGLVMFAMIISAGIGILSRINFTKRNMLIIAVGVASGMAVTVRPEILASLPDSMQVVMGSGITTGSLVALVLNTVLGINRADEAESAEEKRQALEEQIKECEACNRALEEEEKLARQQEQAELERS</sequence>
<keyword evidence="6 9" id="KW-1133">Transmembrane helix</keyword>
<feature type="coiled-coil region" evidence="8">
    <location>
        <begin position="431"/>
        <end position="471"/>
    </location>
</feature>
<dbReference type="InterPro" id="IPR017588">
    <property type="entry name" value="UacT-like"/>
</dbReference>
<comment type="similarity">
    <text evidence="2">Belongs to the nucleobase:cation symporter-2 (NCS2) (TC 2.A.40) family.</text>
</comment>
<feature type="transmembrane region" description="Helical" evidence="9">
    <location>
        <begin position="376"/>
        <end position="397"/>
    </location>
</feature>
<dbReference type="PANTHER" id="PTHR42810">
    <property type="entry name" value="PURINE PERMEASE C1399.01C-RELATED"/>
    <property type="match status" value="1"/>
</dbReference>
<evidence type="ECO:0000256" key="5">
    <source>
        <dbReference type="ARBA" id="ARBA00022692"/>
    </source>
</evidence>
<feature type="transmembrane region" description="Helical" evidence="9">
    <location>
        <begin position="49"/>
        <end position="66"/>
    </location>
</feature>
<dbReference type="OrthoDB" id="9805749at2"/>
<dbReference type="Proteomes" id="UP000011134">
    <property type="component" value="Unassembled WGS sequence"/>
</dbReference>
<proteinExistence type="inferred from homology"/>
<dbReference type="PANTHER" id="PTHR42810:SF2">
    <property type="entry name" value="PURINE PERMEASE C1399.01C-RELATED"/>
    <property type="match status" value="1"/>
</dbReference>
<feature type="transmembrane region" description="Helical" evidence="9">
    <location>
        <begin position="128"/>
        <end position="150"/>
    </location>
</feature>
<keyword evidence="8" id="KW-0175">Coiled coil</keyword>
<keyword evidence="3" id="KW-0813">Transport</keyword>
<evidence type="ECO:0000256" key="4">
    <source>
        <dbReference type="ARBA" id="ARBA00022475"/>
    </source>
</evidence>
<feature type="transmembrane region" description="Helical" evidence="9">
    <location>
        <begin position="78"/>
        <end position="97"/>
    </location>
</feature>
<evidence type="ECO:0000256" key="8">
    <source>
        <dbReference type="SAM" id="Coils"/>
    </source>
</evidence>
<evidence type="ECO:0000256" key="6">
    <source>
        <dbReference type="ARBA" id="ARBA00022989"/>
    </source>
</evidence>
<evidence type="ECO:0000256" key="9">
    <source>
        <dbReference type="SAM" id="Phobius"/>
    </source>
</evidence>
<feature type="transmembrane region" description="Helical" evidence="9">
    <location>
        <begin position="344"/>
        <end position="364"/>
    </location>
</feature>
<dbReference type="RefSeq" id="WP_007466969.1">
    <property type="nucleotide sequence ID" value="NZ_AMZO01000021.1"/>
</dbReference>
<name>L8J7N8_9GAMM</name>
<keyword evidence="11" id="KW-1185">Reference proteome</keyword>
<reference evidence="10 11" key="1">
    <citation type="submission" date="2012-12" db="EMBL/GenBank/DDBJ databases">
        <title>Genome Assembly of Photobacterium sp. AK15.</title>
        <authorList>
            <person name="Khatri I."/>
            <person name="Vaidya B."/>
            <person name="Srinivas T.N.R."/>
            <person name="Subramanian S."/>
            <person name="Pinnaka A."/>
        </authorList>
    </citation>
    <scope>NUCLEOTIDE SEQUENCE [LARGE SCALE GENOMIC DNA]</scope>
    <source>
        <strain evidence="10 11">AK15</strain>
    </source>
</reference>
<dbReference type="NCBIfam" id="TIGR00801">
    <property type="entry name" value="ncs2"/>
    <property type="match status" value="1"/>
</dbReference>
<gene>
    <name evidence="10" type="ORF">C942_01960</name>
</gene>
<evidence type="ECO:0000256" key="3">
    <source>
        <dbReference type="ARBA" id="ARBA00022448"/>
    </source>
</evidence>
<dbReference type="GO" id="GO:0005886">
    <property type="term" value="C:plasma membrane"/>
    <property type="evidence" value="ECO:0007669"/>
    <property type="project" value="UniProtKB-SubCell"/>
</dbReference>
<dbReference type="NCBIfam" id="NF037981">
    <property type="entry name" value="NCS2_1"/>
    <property type="match status" value="1"/>
</dbReference>
<feature type="transmembrane region" description="Helical" evidence="9">
    <location>
        <begin position="12"/>
        <end position="37"/>
    </location>
</feature>
<evidence type="ECO:0000313" key="11">
    <source>
        <dbReference type="Proteomes" id="UP000011134"/>
    </source>
</evidence>
<dbReference type="PROSITE" id="PS01116">
    <property type="entry name" value="XANTH_URACIL_PERMASE"/>
    <property type="match status" value="1"/>
</dbReference>
<dbReference type="InterPro" id="IPR006043">
    <property type="entry name" value="NCS2"/>
</dbReference>
<dbReference type="CDD" id="cd22249">
    <property type="entry name" value="UDM1_RNF168_RNF169-like"/>
    <property type="match status" value="1"/>
</dbReference>
<evidence type="ECO:0000256" key="2">
    <source>
        <dbReference type="ARBA" id="ARBA00008821"/>
    </source>
</evidence>
<feature type="transmembrane region" description="Helical" evidence="9">
    <location>
        <begin position="103"/>
        <end position="121"/>
    </location>
</feature>
<feature type="transmembrane region" description="Helical" evidence="9">
    <location>
        <begin position="231"/>
        <end position="249"/>
    </location>
</feature>
<dbReference type="EMBL" id="AMZO01000021">
    <property type="protein sequence ID" value="ELR64870.1"/>
    <property type="molecule type" value="Genomic_DNA"/>
</dbReference>
<keyword evidence="5 9" id="KW-0812">Transmembrane</keyword>
<dbReference type="AlphaFoldDB" id="L8J7N8"/>
<feature type="transmembrane region" description="Helical" evidence="9">
    <location>
        <begin position="189"/>
        <end position="211"/>
    </location>
</feature>
<keyword evidence="4" id="KW-1003">Cell membrane</keyword>
<dbReference type="GO" id="GO:0042907">
    <property type="term" value="F:xanthine transmembrane transporter activity"/>
    <property type="evidence" value="ECO:0007669"/>
    <property type="project" value="TreeGrafter"/>
</dbReference>
<accession>L8J7N8</accession>
<dbReference type="NCBIfam" id="TIGR03173">
    <property type="entry name" value="pbuX"/>
    <property type="match status" value="1"/>
</dbReference>
<evidence type="ECO:0000313" key="10">
    <source>
        <dbReference type="EMBL" id="ELR64870.1"/>
    </source>
</evidence>
<dbReference type="InterPro" id="IPR006042">
    <property type="entry name" value="Xan_ur_permease"/>
</dbReference>
<comment type="caution">
    <text evidence="10">The sequence shown here is derived from an EMBL/GenBank/DDBJ whole genome shotgun (WGS) entry which is preliminary data.</text>
</comment>
<organism evidence="10 11">
    <name type="scientific">Photobacterium marinum</name>
    <dbReference type="NCBI Taxonomy" id="1056511"/>
    <lineage>
        <taxon>Bacteria</taxon>
        <taxon>Pseudomonadati</taxon>
        <taxon>Pseudomonadota</taxon>
        <taxon>Gammaproteobacteria</taxon>
        <taxon>Vibrionales</taxon>
        <taxon>Vibrionaceae</taxon>
        <taxon>Photobacterium</taxon>
    </lineage>
</organism>